<evidence type="ECO:0000259" key="3">
    <source>
        <dbReference type="PROSITE" id="PS50977"/>
    </source>
</evidence>
<protein>
    <recommendedName>
        <fullName evidence="3">HTH tetR-type domain-containing protein</fullName>
    </recommendedName>
</protein>
<evidence type="ECO:0000313" key="4">
    <source>
        <dbReference type="EMBL" id="GFZ33815.1"/>
    </source>
</evidence>
<dbReference type="Proteomes" id="UP000663802">
    <property type="component" value="Unassembled WGS sequence"/>
</dbReference>
<keyword evidence="5" id="KW-1185">Reference proteome</keyword>
<organism evidence="4 5">
    <name type="scientific">Clostridium zeae</name>
    <dbReference type="NCBI Taxonomy" id="2759022"/>
    <lineage>
        <taxon>Bacteria</taxon>
        <taxon>Bacillati</taxon>
        <taxon>Bacillota</taxon>
        <taxon>Clostridia</taxon>
        <taxon>Eubacteriales</taxon>
        <taxon>Clostridiaceae</taxon>
        <taxon>Clostridium</taxon>
    </lineage>
</organism>
<evidence type="ECO:0000256" key="2">
    <source>
        <dbReference type="PROSITE-ProRule" id="PRU00335"/>
    </source>
</evidence>
<dbReference type="InterPro" id="IPR039532">
    <property type="entry name" value="TetR_C_Firmicutes"/>
</dbReference>
<dbReference type="InterPro" id="IPR009057">
    <property type="entry name" value="Homeodomain-like_sf"/>
</dbReference>
<dbReference type="PROSITE" id="PS50977">
    <property type="entry name" value="HTH_TETR_2"/>
    <property type="match status" value="1"/>
</dbReference>
<sequence>MDAFWQLYSEKRIEKITIKDITIKAGYNRSTFYKYFTDVYDVLEQIESSILPDLEKHKDILMDTNKHLSLIHITEVYNRNKKYFVVLLGKNGDPAFHEKIKNVYKELIRPSFQSIYTDDLTLEYTLEYMMSAFIGVLTYCFTQEEDPDIQKLIQILWNLMHNEHSKIVNLMF</sequence>
<feature type="DNA-binding region" description="H-T-H motif" evidence="2">
    <location>
        <begin position="17"/>
        <end position="36"/>
    </location>
</feature>
<gene>
    <name evidence="4" type="ORF">CSC2_43410</name>
</gene>
<proteinExistence type="predicted"/>
<feature type="domain" description="HTH tetR-type" evidence="3">
    <location>
        <begin position="1"/>
        <end position="54"/>
    </location>
</feature>
<dbReference type="PANTHER" id="PTHR43479:SF7">
    <property type="entry name" value="TETR-FAMILY TRANSCRIPTIONAL REGULATOR"/>
    <property type="match status" value="1"/>
</dbReference>
<dbReference type="PANTHER" id="PTHR43479">
    <property type="entry name" value="ACREF/ENVCD OPERON REPRESSOR-RELATED"/>
    <property type="match status" value="1"/>
</dbReference>
<name>A0ABQ1EG88_9CLOT</name>
<evidence type="ECO:0000256" key="1">
    <source>
        <dbReference type="ARBA" id="ARBA00023125"/>
    </source>
</evidence>
<dbReference type="RefSeq" id="WP_206872398.1">
    <property type="nucleotide sequence ID" value="NZ_BMBA01000007.1"/>
</dbReference>
<dbReference type="Gene3D" id="1.10.357.10">
    <property type="entry name" value="Tetracycline Repressor, domain 2"/>
    <property type="match status" value="1"/>
</dbReference>
<dbReference type="EMBL" id="BMBA01000007">
    <property type="protein sequence ID" value="GFZ33815.1"/>
    <property type="molecule type" value="Genomic_DNA"/>
</dbReference>
<reference evidence="4 5" key="1">
    <citation type="journal article" date="2021" name="Int. J. Syst. Evol. Microbiol.">
        <title>Clostridium zeae sp. nov., isolated from corn silage.</title>
        <authorList>
            <person name="Kobayashi H."/>
            <person name="Tanizawa Y."/>
            <person name="Yagura M."/>
            <person name="Sakamoto M."/>
            <person name="Ohkuma M."/>
            <person name="Tohno M."/>
        </authorList>
    </citation>
    <scope>NUCLEOTIDE SEQUENCE [LARGE SCALE GENOMIC DNA]</scope>
    <source>
        <strain evidence="4 5">CSC2</strain>
    </source>
</reference>
<evidence type="ECO:0000313" key="5">
    <source>
        <dbReference type="Proteomes" id="UP000663802"/>
    </source>
</evidence>
<dbReference type="InterPro" id="IPR050624">
    <property type="entry name" value="HTH-type_Tx_Regulator"/>
</dbReference>
<accession>A0ABQ1EG88</accession>
<comment type="caution">
    <text evidence="4">The sequence shown here is derived from an EMBL/GenBank/DDBJ whole genome shotgun (WGS) entry which is preliminary data.</text>
</comment>
<dbReference type="Pfam" id="PF14278">
    <property type="entry name" value="TetR_C_8"/>
    <property type="match status" value="1"/>
</dbReference>
<dbReference type="InterPro" id="IPR001647">
    <property type="entry name" value="HTH_TetR"/>
</dbReference>
<keyword evidence="1 2" id="KW-0238">DNA-binding</keyword>
<dbReference type="SUPFAM" id="SSF46689">
    <property type="entry name" value="Homeodomain-like"/>
    <property type="match status" value="1"/>
</dbReference>